<sequence length="962" mass="104551">MGRYNGPFFLPLFFLCFSSWLSLHSSADTSTSKLSQTQTLIMGNLYRSLHSSLPNANWNTSDPNPCRWIRVNCSSSGNSSLVKSLDLSGVGLYTAPNSSSAARFFDLLCRLDSLESLDLSANSLTVIPGFFFSNCSFLHGLKSLNLSSNMLYGALQNFSSFSSLETLDLSHNNFGGAVDSQLDGLARLKSLNLSANLFTGEMPTLGKSQGLEELVLSANSFYGQIPSDIGGHQNLTLLDLSQNDLSGSTPEGIGKLSKLETLLLSSNKLGGLIPKSLSNITSLSRFAANQNQFIGSIPSGITKYVRVLDLSYNSLGGEIPADLLSAPNLVSVDLTNNKLQGHIPNNLSHNLYRLRLGGNSLNGTIPETIGNLSNLTYLELNDNNLDSQIHPQIGSCKNLTLLNLASNRFHGELPEVLGSLRKVVVLKLQNNSLSGGIPDTFFELQVNLSVLDLGQNSLTGVIPSAISRLQSLSNLILEGNYFNGSIPDTIGNMSSLIELRLGGNRLSGTVPTMPANLRIALNLSHNLLSGSIPSSLGALTELEVLDLSDNGFTGEIPRFLAGMRSLTLLDLSNNNLSGIRPAFRNYVTVITSGNRYLINSSESQNTSRSRKKRSPIVIIVVVISMVAVLILAAVVVLLISSKRFYRVEDESPQLGESNLQIVNGCFVTANSIHRSSIDFSKTMEVASNPRKIILKTRFSTYYKAVMPNGVSYSIKKLNWTDKIFQMGSHERFRQELEVLGKLSNSNVMVPLAYVLTEDSAYLFYEHVHRGTVFDFLHKNLVNVLDWPSRYCIMLGVAQGLTFLHGCTQPVLLLDLSTKTIHMKSPKEPQIGDIELCKVIDPSKSSGSLSTVAGSVGYIPPEYAYTMTVTMAGNVYSFGVIVLELLTGKPAVSNGLELAKWALSHSARSSEREQILDPKIAKTSLAVRSQMLSILKVALACVSASPEARPKMRNALRLLFNAK</sequence>
<keyword evidence="3" id="KW-0808">Transferase</keyword>
<dbReference type="SMART" id="SM00369">
    <property type="entry name" value="LRR_TYP"/>
    <property type="match status" value="10"/>
</dbReference>
<protein>
    <submittedName>
        <fullName evidence="16">(wild Malaysian banana) hypothetical protein</fullName>
    </submittedName>
</protein>
<dbReference type="Pfam" id="PF13855">
    <property type="entry name" value="LRR_8"/>
    <property type="match status" value="3"/>
</dbReference>
<dbReference type="Pfam" id="PF00560">
    <property type="entry name" value="LRR_1"/>
    <property type="match status" value="7"/>
</dbReference>
<evidence type="ECO:0000256" key="14">
    <source>
        <dbReference type="SAM" id="SignalP"/>
    </source>
</evidence>
<evidence type="ECO:0000256" key="1">
    <source>
        <dbReference type="ARBA" id="ARBA00004479"/>
    </source>
</evidence>
<feature type="chain" id="PRO_5034131910" evidence="14">
    <location>
        <begin position="28"/>
        <end position="962"/>
    </location>
</feature>
<dbReference type="PANTHER" id="PTHR48056:SF17">
    <property type="entry name" value="LEUCINE-RICH REPEAT RECEPTOR PROTEIN KINASE EMS1"/>
    <property type="match status" value="1"/>
</dbReference>
<evidence type="ECO:0000256" key="2">
    <source>
        <dbReference type="ARBA" id="ARBA00022614"/>
    </source>
</evidence>
<evidence type="ECO:0000259" key="15">
    <source>
        <dbReference type="PROSITE" id="PS50011"/>
    </source>
</evidence>
<name>A0A8D7AJ46_MUSAM</name>
<dbReference type="GO" id="GO:0009791">
    <property type="term" value="P:post-embryonic development"/>
    <property type="evidence" value="ECO:0007669"/>
    <property type="project" value="UniProtKB-ARBA"/>
</dbReference>
<dbReference type="FunFam" id="3.30.200.20:FF:000454">
    <property type="entry name" value="Leucine-rich repeat receptor-like tyrosine-protein kinase PXC3"/>
    <property type="match status" value="1"/>
</dbReference>
<evidence type="ECO:0000256" key="12">
    <source>
        <dbReference type="ARBA" id="ARBA00023180"/>
    </source>
</evidence>
<dbReference type="InterPro" id="IPR001611">
    <property type="entry name" value="Leu-rich_rpt"/>
</dbReference>
<dbReference type="Gene3D" id="3.30.200.20">
    <property type="entry name" value="Phosphorylase Kinase, domain 1"/>
    <property type="match status" value="1"/>
</dbReference>
<dbReference type="Pfam" id="PF00069">
    <property type="entry name" value="Pkinase"/>
    <property type="match status" value="1"/>
</dbReference>
<dbReference type="InterPro" id="IPR003591">
    <property type="entry name" value="Leu-rich_rpt_typical-subtyp"/>
</dbReference>
<feature type="transmembrane region" description="Helical" evidence="13">
    <location>
        <begin position="616"/>
        <end position="639"/>
    </location>
</feature>
<evidence type="ECO:0000256" key="5">
    <source>
        <dbReference type="ARBA" id="ARBA00022729"/>
    </source>
</evidence>
<dbReference type="PROSITE" id="PS50011">
    <property type="entry name" value="PROTEIN_KINASE_DOM"/>
    <property type="match status" value="1"/>
</dbReference>
<dbReference type="GO" id="GO:0004672">
    <property type="term" value="F:protein kinase activity"/>
    <property type="evidence" value="ECO:0007669"/>
    <property type="project" value="InterPro"/>
</dbReference>
<dbReference type="GO" id="GO:0016020">
    <property type="term" value="C:membrane"/>
    <property type="evidence" value="ECO:0007669"/>
    <property type="project" value="UniProtKB-SubCell"/>
</dbReference>
<reference evidence="16" key="1">
    <citation type="submission" date="2021-03" db="EMBL/GenBank/DDBJ databases">
        <authorList>
            <consortium name="Genoscope - CEA"/>
            <person name="William W."/>
        </authorList>
    </citation>
    <scope>NUCLEOTIDE SEQUENCE</scope>
    <source>
        <strain evidence="16">Doubled-haploid Pahang</strain>
    </source>
</reference>
<dbReference type="InterPro" id="IPR011009">
    <property type="entry name" value="Kinase-like_dom_sf"/>
</dbReference>
<evidence type="ECO:0000256" key="8">
    <source>
        <dbReference type="ARBA" id="ARBA00022840"/>
    </source>
</evidence>
<dbReference type="GO" id="GO:0005524">
    <property type="term" value="F:ATP binding"/>
    <property type="evidence" value="ECO:0007669"/>
    <property type="project" value="UniProtKB-KW"/>
</dbReference>
<keyword evidence="2" id="KW-0433">Leucine-rich repeat</keyword>
<dbReference type="Gene3D" id="3.80.10.10">
    <property type="entry name" value="Ribonuclease Inhibitor"/>
    <property type="match status" value="3"/>
</dbReference>
<dbReference type="InterPro" id="IPR000719">
    <property type="entry name" value="Prot_kinase_dom"/>
</dbReference>
<keyword evidence="5 14" id="KW-0732">Signal</keyword>
<dbReference type="SUPFAM" id="SSF56112">
    <property type="entry name" value="Protein kinase-like (PK-like)"/>
    <property type="match status" value="1"/>
</dbReference>
<keyword evidence="8" id="KW-0067">ATP-binding</keyword>
<dbReference type="EMBL" id="HG996468">
    <property type="protein sequence ID" value="CAG1850578.1"/>
    <property type="molecule type" value="Genomic_DNA"/>
</dbReference>
<evidence type="ECO:0000256" key="9">
    <source>
        <dbReference type="ARBA" id="ARBA00022989"/>
    </source>
</evidence>
<dbReference type="FunFam" id="3.80.10.10:FF:000512">
    <property type="entry name" value="Leucine-rich repeat receptor-like serine/threonine-protein kinase BAM3"/>
    <property type="match status" value="1"/>
</dbReference>
<evidence type="ECO:0000256" key="11">
    <source>
        <dbReference type="ARBA" id="ARBA00023170"/>
    </source>
</evidence>
<dbReference type="InterPro" id="IPR032675">
    <property type="entry name" value="LRR_dom_sf"/>
</dbReference>
<accession>A0A8D7AJ46</accession>
<evidence type="ECO:0000256" key="4">
    <source>
        <dbReference type="ARBA" id="ARBA00022692"/>
    </source>
</evidence>
<dbReference type="FunFam" id="3.80.10.10:FF:000233">
    <property type="entry name" value="Leucine-rich repeat receptor-like protein kinase TDR"/>
    <property type="match status" value="1"/>
</dbReference>
<evidence type="ECO:0000256" key="6">
    <source>
        <dbReference type="ARBA" id="ARBA00022737"/>
    </source>
</evidence>
<keyword evidence="9 13" id="KW-1133">Transmembrane helix</keyword>
<keyword evidence="7" id="KW-0547">Nucleotide-binding</keyword>
<dbReference type="AlphaFoldDB" id="A0A8D7AJ46"/>
<feature type="domain" description="Protein kinase" evidence="15">
    <location>
        <begin position="687"/>
        <end position="960"/>
    </location>
</feature>
<comment type="subcellular location">
    <subcellularLocation>
        <location evidence="1">Membrane</location>
        <topology evidence="1">Single-pass type I membrane protein</topology>
    </subcellularLocation>
</comment>
<keyword evidence="4 13" id="KW-0812">Transmembrane</keyword>
<evidence type="ECO:0000313" key="16">
    <source>
        <dbReference type="EMBL" id="CAG1850578.1"/>
    </source>
</evidence>
<keyword evidence="6" id="KW-0677">Repeat</keyword>
<proteinExistence type="predicted"/>
<evidence type="ECO:0000256" key="7">
    <source>
        <dbReference type="ARBA" id="ARBA00022741"/>
    </source>
</evidence>
<feature type="signal peptide" evidence="14">
    <location>
        <begin position="1"/>
        <end position="27"/>
    </location>
</feature>
<evidence type="ECO:0000256" key="10">
    <source>
        <dbReference type="ARBA" id="ARBA00023136"/>
    </source>
</evidence>
<dbReference type="FunFam" id="1.10.510.10:FF:000388">
    <property type="entry name" value="Leucine-rich repeat receptor-like tyrosine-protein kinase PXC3"/>
    <property type="match status" value="1"/>
</dbReference>
<gene>
    <name evidence="16" type="ORF">GSMUA_199880.1</name>
</gene>
<evidence type="ECO:0000256" key="13">
    <source>
        <dbReference type="SAM" id="Phobius"/>
    </source>
</evidence>
<keyword evidence="10 13" id="KW-0472">Membrane</keyword>
<dbReference type="PROSITE" id="PS51450">
    <property type="entry name" value="LRR"/>
    <property type="match status" value="1"/>
</dbReference>
<keyword evidence="11" id="KW-0675">Receptor</keyword>
<organism evidence="16">
    <name type="scientific">Musa acuminata subsp. malaccensis</name>
    <name type="common">Wild banana</name>
    <name type="synonym">Musa malaccensis</name>
    <dbReference type="NCBI Taxonomy" id="214687"/>
    <lineage>
        <taxon>Eukaryota</taxon>
        <taxon>Viridiplantae</taxon>
        <taxon>Streptophyta</taxon>
        <taxon>Embryophyta</taxon>
        <taxon>Tracheophyta</taxon>
        <taxon>Spermatophyta</taxon>
        <taxon>Magnoliopsida</taxon>
        <taxon>Liliopsida</taxon>
        <taxon>Zingiberales</taxon>
        <taxon>Musaceae</taxon>
        <taxon>Musa</taxon>
    </lineage>
</organism>
<dbReference type="PRINTS" id="PR00019">
    <property type="entry name" value="LEURICHRPT"/>
</dbReference>
<keyword evidence="12" id="KW-0325">Glycoprotein</keyword>
<evidence type="ECO:0000256" key="3">
    <source>
        <dbReference type="ARBA" id="ARBA00022679"/>
    </source>
</evidence>
<dbReference type="InterPro" id="IPR050647">
    <property type="entry name" value="Plant_LRR-RLKs"/>
</dbReference>
<dbReference type="Gene3D" id="1.10.510.10">
    <property type="entry name" value="Transferase(Phosphotransferase) domain 1"/>
    <property type="match status" value="1"/>
</dbReference>
<dbReference type="SUPFAM" id="SSF52058">
    <property type="entry name" value="L domain-like"/>
    <property type="match status" value="1"/>
</dbReference>
<dbReference type="SUPFAM" id="SSF52047">
    <property type="entry name" value="RNI-like"/>
    <property type="match status" value="1"/>
</dbReference>
<dbReference type="FunFam" id="3.80.10.10:FF:000041">
    <property type="entry name" value="LRR receptor-like serine/threonine-protein kinase ERECTA"/>
    <property type="match status" value="1"/>
</dbReference>
<dbReference type="SMART" id="SM00365">
    <property type="entry name" value="LRR_SD22"/>
    <property type="match status" value="6"/>
</dbReference>
<dbReference type="PANTHER" id="PTHR48056">
    <property type="entry name" value="LRR RECEPTOR-LIKE SERINE/THREONINE-PROTEIN KINASE-RELATED"/>
    <property type="match status" value="1"/>
</dbReference>